<dbReference type="Proteomes" id="UP001432995">
    <property type="component" value="Unassembled WGS sequence"/>
</dbReference>
<sequence length="61" mass="6956">MQLNAIPIHQRLGDVFEDGIHHRLDVPREQVRVLRCDAGDELGSDHVGIETTLEGRSKIRR</sequence>
<protein>
    <submittedName>
        <fullName evidence="1">Uncharacterized protein</fullName>
    </submittedName>
</protein>
<name>A0ABV1RAZ4_9HYPH</name>
<organism evidence="1 2">
    <name type="scientific">Methylobacterium brachiatum</name>
    <dbReference type="NCBI Taxonomy" id="269660"/>
    <lineage>
        <taxon>Bacteria</taxon>
        <taxon>Pseudomonadati</taxon>
        <taxon>Pseudomonadota</taxon>
        <taxon>Alphaproteobacteria</taxon>
        <taxon>Hyphomicrobiales</taxon>
        <taxon>Methylobacteriaceae</taxon>
        <taxon>Methylobacterium</taxon>
    </lineage>
</organism>
<dbReference type="RefSeq" id="WP_350381426.1">
    <property type="nucleotide sequence ID" value="NZ_JBELQD010000071.1"/>
</dbReference>
<keyword evidence="2" id="KW-1185">Reference proteome</keyword>
<evidence type="ECO:0000313" key="2">
    <source>
        <dbReference type="Proteomes" id="UP001432995"/>
    </source>
</evidence>
<reference evidence="1" key="1">
    <citation type="submission" date="2024-06" db="EMBL/GenBank/DDBJ databases">
        <authorList>
            <person name="Campbell A.G."/>
        </authorList>
    </citation>
    <scope>NUCLEOTIDE SEQUENCE</scope>
    <source>
        <strain evidence="1">EM17</strain>
    </source>
</reference>
<gene>
    <name evidence="1" type="ORF">ABS770_27555</name>
</gene>
<accession>A0ABV1RAZ4</accession>
<dbReference type="EMBL" id="JBELQD010000071">
    <property type="protein sequence ID" value="MER2292018.1"/>
    <property type="molecule type" value="Genomic_DNA"/>
</dbReference>
<comment type="caution">
    <text evidence="1">The sequence shown here is derived from an EMBL/GenBank/DDBJ whole genome shotgun (WGS) entry which is preliminary data.</text>
</comment>
<proteinExistence type="predicted"/>
<evidence type="ECO:0000313" key="1">
    <source>
        <dbReference type="EMBL" id="MER2292018.1"/>
    </source>
</evidence>